<dbReference type="Pfam" id="PF00017">
    <property type="entry name" value="SH2"/>
    <property type="match status" value="1"/>
</dbReference>
<keyword evidence="3" id="KW-0727">SH2 domain</keyword>
<dbReference type="CDD" id="cd10361">
    <property type="entry name" value="SH2_Fps_family"/>
    <property type="match status" value="1"/>
</dbReference>
<feature type="compositionally biased region" description="Low complexity" evidence="4">
    <location>
        <begin position="510"/>
        <end position="543"/>
    </location>
</feature>
<evidence type="ECO:0000256" key="3">
    <source>
        <dbReference type="PROSITE-ProRule" id="PRU00191"/>
    </source>
</evidence>
<evidence type="ECO:0000256" key="2">
    <source>
        <dbReference type="ARBA" id="ARBA00022840"/>
    </source>
</evidence>
<sequence length="610" mass="68503">MSSVPTSMLKEIWYHGLLPREDVRVMLRKNGDYLVRTSEPNAGEQRQIILSVMHHEELEEGTRHYVIRESNNKFTLRDIDFNSMQELIDHYSTKGSLQVNENLRLLKPVPRMPWELYHDDIELTKKLGEGAFGEPSDRRTFDHAPAWAKVPQLVGCWFRVSPLSLLNSCLPVFPCVKQLTSQTGRCRPSPDAFINEETHHVDPRSLNVPGPIPRVEVAILLVPSRRCPFMNGRSPSNTAQDCRGDVASPPTHSPLRIRSTRSSMGISTVTASASPRIIAKIIDLTHGSRFFTSFDLLHADEDEASEIESNNDTSVAALEVEDPALQVEIGLDKIRVAQERAEYRREAVKILQKSAEDDKKAINIRKRYTLENAVLHVPSPFQLDEPPKRRQFFVSHCILCQRRNKTSRDVIRASRKLHETSEKHSRQRKEIIDEDVEEEENILEEAENHPNTASPLSLPQSSTTNPAAKKPPIRKTRSSTAKRQSPNFSASPSPPSPVSTKDRTASSTLPSTNSPASSRQSSPASRPPARSTTRRAAAQPSTTKPRTRRGAATPTPQRSTTRDAGRHRGPSIEKSANPAAIDEDRLRRATPEDDDPCSSKWNRDLDDYSL</sequence>
<dbReference type="InterPro" id="IPR050198">
    <property type="entry name" value="Non-receptor_tyrosine_kinases"/>
</dbReference>
<gene>
    <name evidence="6" type="ORF">CAUJ_LOCUS10760</name>
</gene>
<keyword evidence="7" id="KW-1185">Reference proteome</keyword>
<accession>A0A8S1HKF7</accession>
<dbReference type="InterPro" id="IPR036860">
    <property type="entry name" value="SH2_dom_sf"/>
</dbReference>
<feature type="compositionally biased region" description="Basic and acidic residues" evidence="4">
    <location>
        <begin position="582"/>
        <end position="591"/>
    </location>
</feature>
<dbReference type="SUPFAM" id="SSF55550">
    <property type="entry name" value="SH2 domain"/>
    <property type="match status" value="1"/>
</dbReference>
<feature type="domain" description="SH2" evidence="5">
    <location>
        <begin position="13"/>
        <end position="109"/>
    </location>
</feature>
<reference evidence="6" key="1">
    <citation type="submission" date="2020-10" db="EMBL/GenBank/DDBJ databases">
        <authorList>
            <person name="Kikuchi T."/>
        </authorList>
    </citation>
    <scope>NUCLEOTIDE SEQUENCE</scope>
    <source>
        <strain evidence="6">NKZ352</strain>
    </source>
</reference>
<feature type="region of interest" description="Disordered" evidence="4">
    <location>
        <begin position="411"/>
        <end position="610"/>
    </location>
</feature>
<evidence type="ECO:0000259" key="5">
    <source>
        <dbReference type="PROSITE" id="PS50001"/>
    </source>
</evidence>
<dbReference type="GO" id="GO:0005524">
    <property type="term" value="F:ATP binding"/>
    <property type="evidence" value="ECO:0007669"/>
    <property type="project" value="UniProtKB-KW"/>
</dbReference>
<dbReference type="EMBL" id="CAJGYM010000048">
    <property type="protein sequence ID" value="CAD6194841.1"/>
    <property type="molecule type" value="Genomic_DNA"/>
</dbReference>
<dbReference type="AlphaFoldDB" id="A0A8S1HKF7"/>
<dbReference type="FunFam" id="3.30.505.10:FF:000051">
    <property type="entry name" value="Tyrosine-protein kinase"/>
    <property type="match status" value="1"/>
</dbReference>
<dbReference type="PANTHER" id="PTHR24418">
    <property type="entry name" value="TYROSINE-PROTEIN KINASE"/>
    <property type="match status" value="1"/>
</dbReference>
<dbReference type="Proteomes" id="UP000835052">
    <property type="component" value="Unassembled WGS sequence"/>
</dbReference>
<protein>
    <recommendedName>
        <fullName evidence="5">SH2 domain-containing protein</fullName>
    </recommendedName>
</protein>
<feature type="region of interest" description="Disordered" evidence="4">
    <location>
        <begin position="232"/>
        <end position="266"/>
    </location>
</feature>
<dbReference type="PRINTS" id="PR00401">
    <property type="entry name" value="SH2DOMAIN"/>
</dbReference>
<comment type="caution">
    <text evidence="6">The sequence shown here is derived from an EMBL/GenBank/DDBJ whole genome shotgun (WGS) entry which is preliminary data.</text>
</comment>
<feature type="compositionally biased region" description="Acidic residues" evidence="4">
    <location>
        <begin position="432"/>
        <end position="445"/>
    </location>
</feature>
<keyword evidence="2" id="KW-0067">ATP-binding</keyword>
<organism evidence="6 7">
    <name type="scientific">Caenorhabditis auriculariae</name>
    <dbReference type="NCBI Taxonomy" id="2777116"/>
    <lineage>
        <taxon>Eukaryota</taxon>
        <taxon>Metazoa</taxon>
        <taxon>Ecdysozoa</taxon>
        <taxon>Nematoda</taxon>
        <taxon>Chromadorea</taxon>
        <taxon>Rhabditida</taxon>
        <taxon>Rhabditina</taxon>
        <taxon>Rhabditomorpha</taxon>
        <taxon>Rhabditoidea</taxon>
        <taxon>Rhabditidae</taxon>
        <taxon>Peloderinae</taxon>
        <taxon>Caenorhabditis</taxon>
    </lineage>
</organism>
<dbReference type="InterPro" id="IPR035849">
    <property type="entry name" value="Fes/Fps/Fer_SH2"/>
</dbReference>
<dbReference type="SMART" id="SM00252">
    <property type="entry name" value="SH2"/>
    <property type="match status" value="1"/>
</dbReference>
<evidence type="ECO:0000313" key="6">
    <source>
        <dbReference type="EMBL" id="CAD6194841.1"/>
    </source>
</evidence>
<proteinExistence type="predicted"/>
<evidence type="ECO:0000313" key="7">
    <source>
        <dbReference type="Proteomes" id="UP000835052"/>
    </source>
</evidence>
<feature type="compositionally biased region" description="Polar residues" evidence="4">
    <location>
        <begin position="449"/>
        <end position="466"/>
    </location>
</feature>
<dbReference type="PROSITE" id="PS50001">
    <property type="entry name" value="SH2"/>
    <property type="match status" value="1"/>
</dbReference>
<feature type="compositionally biased region" description="Basic and acidic residues" evidence="4">
    <location>
        <begin position="601"/>
        <end position="610"/>
    </location>
</feature>
<feature type="compositionally biased region" description="Basic and acidic residues" evidence="4">
    <location>
        <begin position="411"/>
        <end position="431"/>
    </location>
</feature>
<name>A0A8S1HKF7_9PELO</name>
<evidence type="ECO:0000256" key="1">
    <source>
        <dbReference type="ARBA" id="ARBA00022741"/>
    </source>
</evidence>
<evidence type="ECO:0000256" key="4">
    <source>
        <dbReference type="SAM" id="MobiDB-lite"/>
    </source>
</evidence>
<dbReference type="Gene3D" id="3.30.505.10">
    <property type="entry name" value="SH2 domain"/>
    <property type="match status" value="1"/>
</dbReference>
<keyword evidence="1" id="KW-0547">Nucleotide-binding</keyword>
<dbReference type="InterPro" id="IPR000980">
    <property type="entry name" value="SH2"/>
</dbReference>